<gene>
    <name evidence="1" type="ORF">K788_00023980</name>
</gene>
<dbReference type="Proteomes" id="UP000019146">
    <property type="component" value="Chromosome 2"/>
</dbReference>
<protein>
    <submittedName>
        <fullName evidence="1">Uncharacterized protein</fullName>
    </submittedName>
</protein>
<evidence type="ECO:0000313" key="1">
    <source>
        <dbReference type="EMBL" id="ALL69057.1"/>
    </source>
</evidence>
<dbReference type="EMBL" id="CP012747">
    <property type="protein sequence ID" value="ALL69057.1"/>
    <property type="molecule type" value="Genomic_DNA"/>
</dbReference>
<reference evidence="1 2" key="1">
    <citation type="journal article" date="2014" name="Genome Announc.">
        <title>Draft Genome Sequence of the Haloacid-Degrading Burkholderia caribensis Strain MBA4.</title>
        <authorList>
            <person name="Pan Y."/>
            <person name="Kong K.F."/>
            <person name="Tsang J.S."/>
        </authorList>
    </citation>
    <scope>NUCLEOTIDE SEQUENCE [LARGE SCALE GENOMIC DNA]</scope>
    <source>
        <strain evidence="1 2">MBA4</strain>
    </source>
</reference>
<name>A0A0P0RK18_9BURK</name>
<accession>A0A0P0RK18</accession>
<evidence type="ECO:0000313" key="2">
    <source>
        <dbReference type="Proteomes" id="UP000019146"/>
    </source>
</evidence>
<sequence>MEAKHQLASAHARLRVTDGLPCAAVPHDDAAGAVLLLRNRPLELRILDGMVFHVDGHAFFLRVIARALGYGPRQQHAFMLQPEVVVQPAGPVLLYDEAQILAGRQIRRRGCRFRRDQKVPLFAVAGKRRRCGIAVRDHEDGLRKGYTLRRKEDARGRQSKFHRLRACTLLR</sequence>
<dbReference type="AlphaFoldDB" id="A0A0P0RK18"/>
<proteinExistence type="predicted"/>
<dbReference type="KEGG" id="bcai:K788_00023980"/>
<organism evidence="1 2">
    <name type="scientific">Paraburkholderia caribensis MBA4</name>
    <dbReference type="NCBI Taxonomy" id="1323664"/>
    <lineage>
        <taxon>Bacteria</taxon>
        <taxon>Pseudomonadati</taxon>
        <taxon>Pseudomonadota</taxon>
        <taxon>Betaproteobacteria</taxon>
        <taxon>Burkholderiales</taxon>
        <taxon>Burkholderiaceae</taxon>
        <taxon>Paraburkholderia</taxon>
    </lineage>
</organism>